<dbReference type="EMBL" id="VZPX01000003">
    <property type="protein sequence ID" value="KAB0482617.1"/>
    <property type="molecule type" value="Genomic_DNA"/>
</dbReference>
<name>A0A7V7NX28_9VIBR</name>
<evidence type="ECO:0008006" key="4">
    <source>
        <dbReference type="Google" id="ProtNLM"/>
    </source>
</evidence>
<evidence type="ECO:0000313" key="3">
    <source>
        <dbReference type="Proteomes" id="UP000423756"/>
    </source>
</evidence>
<evidence type="ECO:0000313" key="2">
    <source>
        <dbReference type="EMBL" id="KAB0482617.1"/>
    </source>
</evidence>
<dbReference type="Proteomes" id="UP000423756">
    <property type="component" value="Unassembled WGS sequence"/>
</dbReference>
<reference evidence="2 3" key="1">
    <citation type="submission" date="2019-09" db="EMBL/GenBank/DDBJ databases">
        <title>Draft genome sequences of 48 bacterial type strains from the CCUG.</title>
        <authorList>
            <person name="Tunovic T."/>
            <person name="Pineiro-Iglesias B."/>
            <person name="Unosson C."/>
            <person name="Inganas E."/>
            <person name="Ohlen M."/>
            <person name="Cardew S."/>
            <person name="Jensie-Markopoulos S."/>
            <person name="Salva-Serra F."/>
            <person name="Jaen-Luchoro D."/>
            <person name="Karlsson R."/>
            <person name="Svensson-Stadler L."/>
            <person name="Chun J."/>
            <person name="Moore E."/>
        </authorList>
    </citation>
    <scope>NUCLEOTIDE SEQUENCE [LARGE SCALE GENOMIC DNA]</scope>
    <source>
        <strain evidence="2 3">CCUG 48643</strain>
    </source>
</reference>
<dbReference type="RefSeq" id="WP_137406496.1">
    <property type="nucleotide sequence ID" value="NZ_AP025465.1"/>
</dbReference>
<protein>
    <recommendedName>
        <fullName evidence="4">MSHA biogenesis protein MshQ</fullName>
    </recommendedName>
</protein>
<gene>
    <name evidence="2" type="ORF">F7Q91_01875</name>
</gene>
<proteinExistence type="predicted"/>
<dbReference type="AlphaFoldDB" id="A0A7V7NX28"/>
<keyword evidence="1" id="KW-0732">Signal</keyword>
<organism evidence="2 3">
    <name type="scientific">Vibrio chagasii</name>
    <dbReference type="NCBI Taxonomy" id="170679"/>
    <lineage>
        <taxon>Bacteria</taxon>
        <taxon>Pseudomonadati</taxon>
        <taxon>Pseudomonadota</taxon>
        <taxon>Gammaproteobacteria</taxon>
        <taxon>Vibrionales</taxon>
        <taxon>Vibrionaceae</taxon>
        <taxon>Vibrio</taxon>
    </lineage>
</organism>
<feature type="chain" id="PRO_5031472219" description="MSHA biogenesis protein MshQ" evidence="1">
    <location>
        <begin position="23"/>
        <end position="865"/>
    </location>
</feature>
<accession>A0A7V7NX28</accession>
<evidence type="ECO:0000256" key="1">
    <source>
        <dbReference type="SAM" id="SignalP"/>
    </source>
</evidence>
<dbReference type="GeneID" id="77341588"/>
<sequence>MKFSPIYAALLTSLASISVAHAAQHSQNIANEYGADNIDPHLKCLDFNPHGASPYCVANFKPEGLTLEPNQKVLITTPVSFPQGEWYQEQAPFKVVIHGSDGRNSTCSSLGNSQWSCLLPESGYHSTGVQIELWVADGVRRMWGGDLIMDDLIPDAPEIENASATFVPAKGENLTRDGKMWLATQTPIDVTLDFDLVNGSTNSFANQPIRVLLEKTVGTGEDNTTTEWVTLSGQASNITNGHNTITGQVIPSQGWDSAAFYSVSLGYKLNDNDTPVSFVDPQGRTTMTGQGAYLSASPMRIVDSNNPDSTCVLTQNTPESCDFIANGSGVKLTGLNVWQDDDNRQSIQAGTQTKTLQGGHVTNDVAFDLQTTGKQTFTWNNVSTVVTYNTDASQIVLADADATNDVVYDNAYINGAVTKVTNKGNRNGSREARNTGIQVSLDTLDHSAISGLESVTWSAEYPLVEFVKVYAPELPSLVEEGLKLVEKAINGTILANSVEFSEDGQFYLDVASLNDGITDAIANLGSQYDQYFPRFANVVLPLDLVAHYRVHGVDKVKSKRFNIAIGDRGKRIVNFDSNGNVRCLTNVGGKFAFQDCDTSQAVNENTDPNVLFKFVPAAPGTITHPTNVFQVRPASDDTQCLTVNGYSSYNVVSQGCNVDAGVSQLFSFKAQSDFHLEESILASGNTAEMTIFSLWNGRVFDRSAGGAGGSQWGDLIVFSRNGDKGSMNQHMFVSRFGIQNEANRPQTVPVDLTMRCQTGGSFLNYWSRIQLTATNNSDYDAYVRVNWNERWELVRAGTTRMVDNRLMSMPVAFDQVYRFFPEFNPHNAFFSLPANETKCEAGMGRPNLDFTETKKGYNAWTVAPE</sequence>
<feature type="signal peptide" evidence="1">
    <location>
        <begin position="1"/>
        <end position="22"/>
    </location>
</feature>
<comment type="caution">
    <text evidence="2">The sequence shown here is derived from an EMBL/GenBank/DDBJ whole genome shotgun (WGS) entry which is preliminary data.</text>
</comment>